<feature type="coiled-coil region" evidence="10">
    <location>
        <begin position="267"/>
        <end position="294"/>
    </location>
</feature>
<evidence type="ECO:0000256" key="6">
    <source>
        <dbReference type="ARBA" id="ARBA00023004"/>
    </source>
</evidence>
<dbReference type="PRINTS" id="PR00385">
    <property type="entry name" value="P450"/>
</dbReference>
<keyword evidence="6 8" id="KW-0408">Iron</keyword>
<keyword evidence="3 8" id="KW-0349">Heme</keyword>
<dbReference type="InterPro" id="IPR036396">
    <property type="entry name" value="Cyt_P450_sf"/>
</dbReference>
<evidence type="ECO:0000256" key="5">
    <source>
        <dbReference type="ARBA" id="ARBA00023002"/>
    </source>
</evidence>
<dbReference type="SUPFAM" id="SSF48264">
    <property type="entry name" value="Cytochrome P450"/>
    <property type="match status" value="1"/>
</dbReference>
<dbReference type="GO" id="GO:0020037">
    <property type="term" value="F:heme binding"/>
    <property type="evidence" value="ECO:0007669"/>
    <property type="project" value="InterPro"/>
</dbReference>
<evidence type="ECO:0000256" key="9">
    <source>
        <dbReference type="RuleBase" id="RU000461"/>
    </source>
</evidence>
<evidence type="ECO:0000256" key="11">
    <source>
        <dbReference type="SAM" id="Phobius"/>
    </source>
</evidence>
<evidence type="ECO:0000256" key="1">
    <source>
        <dbReference type="ARBA" id="ARBA00001971"/>
    </source>
</evidence>
<organism evidence="12 13">
    <name type="scientific">Adiantum capillus-veneris</name>
    <name type="common">Maidenhair fern</name>
    <dbReference type="NCBI Taxonomy" id="13818"/>
    <lineage>
        <taxon>Eukaryota</taxon>
        <taxon>Viridiplantae</taxon>
        <taxon>Streptophyta</taxon>
        <taxon>Embryophyta</taxon>
        <taxon>Tracheophyta</taxon>
        <taxon>Polypodiopsida</taxon>
        <taxon>Polypodiidae</taxon>
        <taxon>Polypodiales</taxon>
        <taxon>Pteridineae</taxon>
        <taxon>Pteridaceae</taxon>
        <taxon>Vittarioideae</taxon>
        <taxon>Adiantum</taxon>
    </lineage>
</organism>
<reference evidence="12" key="1">
    <citation type="submission" date="2021-01" db="EMBL/GenBank/DDBJ databases">
        <title>Adiantum capillus-veneris genome.</title>
        <authorList>
            <person name="Fang Y."/>
            <person name="Liao Q."/>
        </authorList>
    </citation>
    <scope>NUCLEOTIDE SEQUENCE</scope>
    <source>
        <strain evidence="12">H3</strain>
        <tissue evidence="12">Leaf</tissue>
    </source>
</reference>
<evidence type="ECO:0000256" key="8">
    <source>
        <dbReference type="PIRSR" id="PIRSR602401-1"/>
    </source>
</evidence>
<proteinExistence type="inferred from homology"/>
<comment type="similarity">
    <text evidence="2 9">Belongs to the cytochrome P450 family.</text>
</comment>
<feature type="binding site" description="axial binding residue" evidence="8">
    <location>
        <position position="474"/>
    </location>
    <ligand>
        <name>heme</name>
        <dbReference type="ChEBI" id="CHEBI:30413"/>
    </ligand>
    <ligandPart>
        <name>Fe</name>
        <dbReference type="ChEBI" id="CHEBI:18248"/>
    </ligandPart>
</feature>
<evidence type="ECO:0000313" key="12">
    <source>
        <dbReference type="EMBL" id="KAI5069183.1"/>
    </source>
</evidence>
<dbReference type="CDD" id="cd20618">
    <property type="entry name" value="CYP71_clan"/>
    <property type="match status" value="1"/>
</dbReference>
<dbReference type="FunFam" id="1.10.630.10:FF:000126">
    <property type="entry name" value="Predicted protein"/>
    <property type="match status" value="1"/>
</dbReference>
<evidence type="ECO:0000256" key="7">
    <source>
        <dbReference type="ARBA" id="ARBA00023033"/>
    </source>
</evidence>
<dbReference type="Gene3D" id="1.10.630.10">
    <property type="entry name" value="Cytochrome P450"/>
    <property type="match status" value="1"/>
</dbReference>
<keyword evidence="11" id="KW-0812">Transmembrane</keyword>
<name>A0A9D4UKX6_ADICA</name>
<dbReference type="PANTHER" id="PTHR47944:SF4">
    <property type="entry name" value="OS09G0441700 PROTEIN"/>
    <property type="match status" value="1"/>
</dbReference>
<protein>
    <recommendedName>
        <fullName evidence="14">Cytochrome P450</fullName>
    </recommendedName>
</protein>
<keyword evidence="4 8" id="KW-0479">Metal-binding</keyword>
<keyword evidence="11" id="KW-0472">Membrane</keyword>
<dbReference type="Proteomes" id="UP000886520">
    <property type="component" value="Chromosome 15"/>
</dbReference>
<keyword evidence="11" id="KW-1133">Transmembrane helix</keyword>
<keyword evidence="10" id="KW-0175">Coiled coil</keyword>
<dbReference type="PANTHER" id="PTHR47944">
    <property type="entry name" value="CYTOCHROME P450 98A9"/>
    <property type="match status" value="1"/>
</dbReference>
<comment type="cofactor">
    <cofactor evidence="1 8">
        <name>heme</name>
        <dbReference type="ChEBI" id="CHEBI:30413"/>
    </cofactor>
</comment>
<dbReference type="OrthoDB" id="655030at2759"/>
<evidence type="ECO:0000313" key="13">
    <source>
        <dbReference type="Proteomes" id="UP000886520"/>
    </source>
</evidence>
<accession>A0A9D4UKX6</accession>
<dbReference type="InterPro" id="IPR017972">
    <property type="entry name" value="Cyt_P450_CS"/>
</dbReference>
<keyword evidence="13" id="KW-1185">Reference proteome</keyword>
<dbReference type="GO" id="GO:0016705">
    <property type="term" value="F:oxidoreductase activity, acting on paired donors, with incorporation or reduction of molecular oxygen"/>
    <property type="evidence" value="ECO:0007669"/>
    <property type="project" value="InterPro"/>
</dbReference>
<feature type="transmembrane region" description="Helical" evidence="11">
    <location>
        <begin position="20"/>
        <end position="41"/>
    </location>
</feature>
<evidence type="ECO:0008006" key="14">
    <source>
        <dbReference type="Google" id="ProtNLM"/>
    </source>
</evidence>
<gene>
    <name evidence="12" type="ORF">GOP47_0015484</name>
</gene>
<dbReference type="InterPro" id="IPR002401">
    <property type="entry name" value="Cyt_P450_E_grp-I"/>
</dbReference>
<evidence type="ECO:0000256" key="2">
    <source>
        <dbReference type="ARBA" id="ARBA00010617"/>
    </source>
</evidence>
<dbReference type="PROSITE" id="PS00086">
    <property type="entry name" value="CYTOCHROME_P450"/>
    <property type="match status" value="1"/>
</dbReference>
<comment type="caution">
    <text evidence="12">The sequence shown here is derived from an EMBL/GenBank/DDBJ whole genome shotgun (WGS) entry which is preliminary data.</text>
</comment>
<dbReference type="Pfam" id="PF00067">
    <property type="entry name" value="p450"/>
    <property type="match status" value="1"/>
</dbReference>
<evidence type="ECO:0000256" key="4">
    <source>
        <dbReference type="ARBA" id="ARBA00022723"/>
    </source>
</evidence>
<keyword evidence="7 9" id="KW-0503">Monooxygenase</keyword>
<dbReference type="InterPro" id="IPR001128">
    <property type="entry name" value="Cyt_P450"/>
</dbReference>
<dbReference type="GO" id="GO:0044550">
    <property type="term" value="P:secondary metabolite biosynthetic process"/>
    <property type="evidence" value="ECO:0007669"/>
    <property type="project" value="UniProtKB-ARBA"/>
</dbReference>
<dbReference type="AlphaFoldDB" id="A0A9D4UKX6"/>
<dbReference type="PRINTS" id="PR00463">
    <property type="entry name" value="EP450I"/>
</dbReference>
<dbReference type="EMBL" id="JABFUD020000015">
    <property type="protein sequence ID" value="KAI5069183.1"/>
    <property type="molecule type" value="Genomic_DNA"/>
</dbReference>
<evidence type="ECO:0000256" key="3">
    <source>
        <dbReference type="ARBA" id="ARBA00022617"/>
    </source>
</evidence>
<sequence>MQQVKQTIAMNNDQSWLSSSLLTILLLPTILVGMVGAWLVLMKGKDDDGRKPPGPRGLPILGHLHLLGKLPHQSLCELSKQHGPLMSLRLGSVPIVVVSSPDLARHILKEQDLTFGDRRLSAVGNYIFGGATGIVFSSASSPYWKLLRRISASELLSAKQLDRFRSVRAAEARGLMRAVLADCGATASADWTAVASAAPPGAGQCCLRPKLLQALSDIVTKMMTGKTLTELAGDEATRILKLIVKVPKLLGEFNVSDYLPFLAWMDLQGCERRSKKLAAELREAFERIVETRRQAGAANKVVDAHFLDALLECEASSSSTPVSIMENFLAFFVGGTDTCAATIEWAFAELLTNPEKMFLVQDEIERVVGRARVVGEEDIAHLPYLIACVKETMRLHPAVPLLMPHGTNQACEILNFQILPNTQAYVNVWAIGRDSRVWEHPDRFLPERFLEVDPIDMQGQHFELLPFGAGRRICPGLRLALLTINLILASLLQGFEWSLSPSQHIDMTEHFGAIVSMKTPLVASTIPHLSTELYK</sequence>
<keyword evidence="5 9" id="KW-0560">Oxidoreductase</keyword>
<evidence type="ECO:0000256" key="10">
    <source>
        <dbReference type="SAM" id="Coils"/>
    </source>
</evidence>
<dbReference type="GO" id="GO:0005506">
    <property type="term" value="F:iron ion binding"/>
    <property type="evidence" value="ECO:0007669"/>
    <property type="project" value="InterPro"/>
</dbReference>
<dbReference type="GO" id="GO:0004497">
    <property type="term" value="F:monooxygenase activity"/>
    <property type="evidence" value="ECO:0007669"/>
    <property type="project" value="UniProtKB-KW"/>
</dbReference>